<organism evidence="16 17">
    <name type="scientific">Thioalkalivibrio halophilus</name>
    <dbReference type="NCBI Taxonomy" id="252474"/>
    <lineage>
        <taxon>Bacteria</taxon>
        <taxon>Pseudomonadati</taxon>
        <taxon>Pseudomonadota</taxon>
        <taxon>Gammaproteobacteria</taxon>
        <taxon>Chromatiales</taxon>
        <taxon>Ectothiorhodospiraceae</taxon>
        <taxon>Thioalkalivibrio</taxon>
    </lineage>
</organism>
<sequence length="219" mass="24343">MSAGDGRRPGLGPEDVEVLERETLFEGFFRMARYTVRHRLFGGGWSRPLTRERFERGHAAVLLPYDPVADRVVLIEQFRIGALEKPAGPWLLEFVAGVIEPGEEPEAVVRREAFEEAGVNPARIEFVQEVYVSPGGNSESLRIYCGEVDSLGAGGVHGLDAEDEDIRVFTVPFDEAMQLLGDGRIDSAAPVIALQWLALNRERLRCEWGAGARVDEPRR</sequence>
<dbReference type="PANTHER" id="PTHR11839:SF5">
    <property type="entry name" value="ADP-RIBOSE PYROPHOSPHATASE"/>
    <property type="match status" value="1"/>
</dbReference>
<comment type="similarity">
    <text evidence="2">Belongs to the Nudix hydrolase family. NudF subfamily.</text>
</comment>
<evidence type="ECO:0000313" key="17">
    <source>
        <dbReference type="Proteomes" id="UP000189177"/>
    </source>
</evidence>
<dbReference type="SUPFAM" id="SSF55811">
    <property type="entry name" value="Nudix"/>
    <property type="match status" value="1"/>
</dbReference>
<dbReference type="InterPro" id="IPR015797">
    <property type="entry name" value="NUDIX_hydrolase-like_dom_sf"/>
</dbReference>
<evidence type="ECO:0000256" key="11">
    <source>
        <dbReference type="ARBA" id="ARBA00033056"/>
    </source>
</evidence>
<evidence type="ECO:0000256" key="10">
    <source>
        <dbReference type="ARBA" id="ARBA00030308"/>
    </source>
</evidence>
<feature type="binding site" evidence="13">
    <location>
        <position position="112"/>
    </location>
    <ligand>
        <name>Mg(2+)</name>
        <dbReference type="ChEBI" id="CHEBI:18420"/>
        <label>1</label>
    </ligand>
</feature>
<comment type="function">
    <text evidence="8">Acts on ADP-mannose and ADP-glucose as well as ADP-ribose. Prevents glycogen biosynthesis. The reaction catalyzed by this enzyme is a limiting step of the gluconeogenic process.</text>
</comment>
<dbReference type="CDD" id="cd24155">
    <property type="entry name" value="NUDIX_ADPRase"/>
    <property type="match status" value="1"/>
</dbReference>
<dbReference type="EMBL" id="MUZR01000011">
    <property type="protein sequence ID" value="OOC10703.1"/>
    <property type="molecule type" value="Genomic_DNA"/>
</dbReference>
<feature type="binding site" evidence="13">
    <location>
        <position position="116"/>
    </location>
    <ligand>
        <name>Mg(2+)</name>
        <dbReference type="ChEBI" id="CHEBI:18420"/>
        <label>1</label>
    </ligand>
</feature>
<dbReference type="InterPro" id="IPR020084">
    <property type="entry name" value="NUDIX_hydrolase_CS"/>
</dbReference>
<dbReference type="GO" id="GO:0019693">
    <property type="term" value="P:ribose phosphate metabolic process"/>
    <property type="evidence" value="ECO:0007669"/>
    <property type="project" value="TreeGrafter"/>
</dbReference>
<evidence type="ECO:0000256" key="4">
    <source>
        <dbReference type="ARBA" id="ARBA00013297"/>
    </source>
</evidence>
<dbReference type="GO" id="GO:0019144">
    <property type="term" value="F:ADP-sugar diphosphatase activity"/>
    <property type="evidence" value="ECO:0007669"/>
    <property type="project" value="TreeGrafter"/>
</dbReference>
<dbReference type="STRING" id="252474.B1A74_04530"/>
<comment type="cofactor">
    <cofactor evidence="1 13">
        <name>Mg(2+)</name>
        <dbReference type="ChEBI" id="CHEBI:18420"/>
    </cofactor>
</comment>
<feature type="binding site" evidence="13">
    <location>
        <position position="164"/>
    </location>
    <ligand>
        <name>Mg(2+)</name>
        <dbReference type="ChEBI" id="CHEBI:18420"/>
        <label>1</label>
    </ligand>
</feature>
<keyword evidence="7 13" id="KW-0460">Magnesium</keyword>
<dbReference type="PROSITE" id="PS51462">
    <property type="entry name" value="NUDIX"/>
    <property type="match status" value="1"/>
</dbReference>
<evidence type="ECO:0000256" key="12">
    <source>
        <dbReference type="ARBA" id="ARBA00049546"/>
    </source>
</evidence>
<dbReference type="GO" id="GO:0047631">
    <property type="term" value="F:ADP-ribose diphosphatase activity"/>
    <property type="evidence" value="ECO:0007669"/>
    <property type="project" value="UniProtKB-EC"/>
</dbReference>
<dbReference type="AlphaFoldDB" id="A0A1V3A0T2"/>
<dbReference type="OrthoDB" id="5292471at2"/>
<evidence type="ECO:0000256" key="9">
    <source>
        <dbReference type="ARBA" id="ARBA00030162"/>
    </source>
</evidence>
<name>A0A1V3A0T2_9GAMM</name>
<evidence type="ECO:0000256" key="14">
    <source>
        <dbReference type="PIRSR" id="PIRSR604385-3"/>
    </source>
</evidence>
<dbReference type="InterPro" id="IPR004385">
    <property type="entry name" value="NDP_pyrophosphatase"/>
</dbReference>
<dbReference type="EC" id="3.6.1.13" evidence="3"/>
<dbReference type="NCBIfam" id="NF008003">
    <property type="entry name" value="PRK10729.1"/>
    <property type="match status" value="1"/>
</dbReference>
<dbReference type="Proteomes" id="UP000189177">
    <property type="component" value="Unassembled WGS sequence"/>
</dbReference>
<evidence type="ECO:0000256" key="2">
    <source>
        <dbReference type="ARBA" id="ARBA00007482"/>
    </source>
</evidence>
<comment type="catalytic activity">
    <reaction evidence="12">
        <text>ADP-D-ribose + H2O = D-ribose 5-phosphate + AMP + 2 H(+)</text>
        <dbReference type="Rhea" id="RHEA:10412"/>
        <dbReference type="ChEBI" id="CHEBI:15377"/>
        <dbReference type="ChEBI" id="CHEBI:15378"/>
        <dbReference type="ChEBI" id="CHEBI:57967"/>
        <dbReference type="ChEBI" id="CHEBI:78346"/>
        <dbReference type="ChEBI" id="CHEBI:456215"/>
        <dbReference type="EC" id="3.6.1.13"/>
    </reaction>
</comment>
<keyword evidence="6" id="KW-0378">Hydrolase</keyword>
<dbReference type="Gene3D" id="3.90.79.10">
    <property type="entry name" value="Nucleoside Triphosphate Pyrophosphohydrolase"/>
    <property type="match status" value="1"/>
</dbReference>
<dbReference type="GO" id="GO:0005829">
    <property type="term" value="C:cytosol"/>
    <property type="evidence" value="ECO:0007669"/>
    <property type="project" value="TreeGrafter"/>
</dbReference>
<keyword evidence="5 13" id="KW-0479">Metal-binding</keyword>
<evidence type="ECO:0000256" key="3">
    <source>
        <dbReference type="ARBA" id="ARBA00012453"/>
    </source>
</evidence>
<evidence type="ECO:0000256" key="7">
    <source>
        <dbReference type="ARBA" id="ARBA00022842"/>
    </source>
</evidence>
<dbReference type="GO" id="GO:0006753">
    <property type="term" value="P:nucleoside phosphate metabolic process"/>
    <property type="evidence" value="ECO:0007669"/>
    <property type="project" value="TreeGrafter"/>
</dbReference>
<gene>
    <name evidence="16" type="ORF">B1A74_04530</name>
</gene>
<reference evidence="16 17" key="1">
    <citation type="submission" date="2017-02" db="EMBL/GenBank/DDBJ databases">
        <title>Genomic diversity within the haloalkaliphilic genus Thioalkalivibrio.</title>
        <authorList>
            <person name="Ahn A.-C."/>
            <person name="Meier-Kolthoff J."/>
            <person name="Overmars L."/>
            <person name="Richter M."/>
            <person name="Woyke T."/>
            <person name="Sorokin D.Y."/>
            <person name="Muyzer G."/>
        </authorList>
    </citation>
    <scope>NUCLEOTIDE SEQUENCE [LARGE SCALE GENOMIC DNA]</scope>
    <source>
        <strain evidence="16 17">HL17</strain>
    </source>
</reference>
<evidence type="ECO:0000256" key="1">
    <source>
        <dbReference type="ARBA" id="ARBA00001946"/>
    </source>
</evidence>
<proteinExistence type="inferred from homology"/>
<evidence type="ECO:0000256" key="6">
    <source>
        <dbReference type="ARBA" id="ARBA00022801"/>
    </source>
</evidence>
<dbReference type="NCBIfam" id="TIGR00052">
    <property type="entry name" value="nudix-type nucleoside diphosphatase, YffH/AdpP family"/>
    <property type="match status" value="1"/>
</dbReference>
<dbReference type="PROSITE" id="PS00893">
    <property type="entry name" value="NUDIX_BOX"/>
    <property type="match status" value="1"/>
</dbReference>
<protein>
    <recommendedName>
        <fullName evidence="4">ADP-ribose pyrophosphatase</fullName>
        <ecNumber evidence="3">3.6.1.13</ecNumber>
    </recommendedName>
    <alternativeName>
        <fullName evidence="9">ADP-ribose diphosphatase</fullName>
    </alternativeName>
    <alternativeName>
        <fullName evidence="11">ADP-ribose phosphohydrolase</fullName>
    </alternativeName>
    <alternativeName>
        <fullName evidence="10">Adenosine diphosphoribose pyrophosphatase</fullName>
    </alternativeName>
</protein>
<evidence type="ECO:0000256" key="13">
    <source>
        <dbReference type="PIRSR" id="PIRSR604385-2"/>
    </source>
</evidence>
<feature type="binding site" evidence="13">
    <location>
        <position position="96"/>
    </location>
    <ligand>
        <name>Mg(2+)</name>
        <dbReference type="ChEBI" id="CHEBI:18420"/>
        <label>1</label>
    </ligand>
</feature>
<evidence type="ECO:0000256" key="8">
    <source>
        <dbReference type="ARBA" id="ARBA00025164"/>
    </source>
</evidence>
<comment type="caution">
    <text evidence="16">The sequence shown here is derived from an EMBL/GenBank/DDBJ whole genome shotgun (WGS) entry which is preliminary data.</text>
</comment>
<dbReference type="GO" id="GO:0046872">
    <property type="term" value="F:metal ion binding"/>
    <property type="evidence" value="ECO:0007669"/>
    <property type="project" value="UniProtKB-KW"/>
</dbReference>
<accession>A0A1V3A0T2</accession>
<evidence type="ECO:0000256" key="5">
    <source>
        <dbReference type="ARBA" id="ARBA00022723"/>
    </source>
</evidence>
<dbReference type="Pfam" id="PF00293">
    <property type="entry name" value="NUDIX"/>
    <property type="match status" value="1"/>
</dbReference>
<feature type="short sequence motif" description="Nudix box" evidence="14">
    <location>
        <begin position="97"/>
        <end position="119"/>
    </location>
</feature>
<evidence type="ECO:0000259" key="15">
    <source>
        <dbReference type="PROSITE" id="PS51462"/>
    </source>
</evidence>
<dbReference type="InterPro" id="IPR000086">
    <property type="entry name" value="NUDIX_hydrolase_dom"/>
</dbReference>
<feature type="domain" description="Nudix hydrolase" evidence="15">
    <location>
        <begin position="55"/>
        <end position="193"/>
    </location>
</feature>
<evidence type="ECO:0000313" key="16">
    <source>
        <dbReference type="EMBL" id="OOC10703.1"/>
    </source>
</evidence>
<keyword evidence="17" id="KW-1185">Reference proteome</keyword>
<dbReference type="PANTHER" id="PTHR11839">
    <property type="entry name" value="UDP/ADP-SUGAR PYROPHOSPHATASE"/>
    <property type="match status" value="1"/>
</dbReference>
<dbReference type="RefSeq" id="WP_077243897.1">
    <property type="nucleotide sequence ID" value="NZ_MUZR01000011.1"/>
</dbReference>